<evidence type="ECO:0000256" key="1">
    <source>
        <dbReference type="SAM" id="Phobius"/>
    </source>
</evidence>
<organism evidence="2 3">
    <name type="scientific">Pontibacter mangrovi</name>
    <dbReference type="NCBI Taxonomy" id="2589816"/>
    <lineage>
        <taxon>Bacteria</taxon>
        <taxon>Pseudomonadati</taxon>
        <taxon>Bacteroidota</taxon>
        <taxon>Cytophagia</taxon>
        <taxon>Cytophagales</taxon>
        <taxon>Hymenobacteraceae</taxon>
        <taxon>Pontibacter</taxon>
    </lineage>
</organism>
<evidence type="ECO:0000313" key="3">
    <source>
        <dbReference type="Proteomes" id="UP000316727"/>
    </source>
</evidence>
<name>A0A501W778_9BACT</name>
<comment type="caution">
    <text evidence="2">The sequence shown here is derived from an EMBL/GenBank/DDBJ whole genome shotgun (WGS) entry which is preliminary data.</text>
</comment>
<gene>
    <name evidence="2" type="ORF">FJM65_05210</name>
</gene>
<accession>A0A501W778</accession>
<evidence type="ECO:0000313" key="2">
    <source>
        <dbReference type="EMBL" id="TPE45429.1"/>
    </source>
</evidence>
<keyword evidence="1" id="KW-1133">Transmembrane helix</keyword>
<dbReference type="Proteomes" id="UP000316727">
    <property type="component" value="Unassembled WGS sequence"/>
</dbReference>
<sequence>MLQLYWLLSLPLVLLLLWLAWRRPNRQRLAWRLLASAVAAISLVLLVFPPTFRQAVSPGTAMLLTDGFSTDTLDALLQRTKAKPTIYTYNVSSGEGEKISSLAELQQRQPALQRLHLLGYGLAEAELEQLQRLQVLPHLSPGPTGMQAVSWPQSTALGKAVAIEGTYAAAAQPAKLYLLAQGQLRDSVEIPADSTYTFLLRYTPKVAGRYTYALLQKAGAAADTLGQIPVQVEPPQPLRILFLAASPAFEFKFLKNHLARLQHRVAFRAQISKEVSQSEWLNMARTNLNRLTPSLLHQFDVMITEPAALKQLSPSERNILQQAVTADGLGVLTVAFEPATTRSTAFFTGFRYSRNASKSTRALWPAAAASITEAPSFELTKSPAVKPLVTGSGNAWLAGAKNAGWGKVALSLVPQTYPWQLEGKPEVYASYWSHVLQEVARAKVQEQYWEVTQPQAPQPGKPVILTYTDYTSDNATAPSTSITSIAQDTTSISLALAQHPHQPEKYSATFWPTRSGWHKVQASAPYFFFVQDTAGWEFESIKARRAASLAFAAQQQAKPVDAATAYTSSPLHPAWFFILFVLSSAFLWLEEKL</sequence>
<dbReference type="PANTHER" id="PTHR37947">
    <property type="entry name" value="BLL2462 PROTEIN"/>
    <property type="match status" value="1"/>
</dbReference>
<keyword evidence="1" id="KW-0472">Membrane</keyword>
<keyword evidence="1" id="KW-0812">Transmembrane</keyword>
<protein>
    <submittedName>
        <fullName evidence="2">Uncharacterized protein</fullName>
    </submittedName>
</protein>
<dbReference type="PANTHER" id="PTHR37947:SF1">
    <property type="entry name" value="BLL2462 PROTEIN"/>
    <property type="match status" value="1"/>
</dbReference>
<dbReference type="RefSeq" id="WP_140620124.1">
    <property type="nucleotide sequence ID" value="NZ_VFRQ01000002.1"/>
</dbReference>
<proteinExistence type="predicted"/>
<reference evidence="2 3" key="1">
    <citation type="submission" date="2019-06" db="EMBL/GenBank/DDBJ databases">
        <title>A novel bacterium of genus Pontibacter, isolated from marine sediment.</title>
        <authorList>
            <person name="Huang H."/>
            <person name="Mo K."/>
            <person name="Hu Y."/>
        </authorList>
    </citation>
    <scope>NUCLEOTIDE SEQUENCE [LARGE SCALE GENOMIC DNA]</scope>
    <source>
        <strain evidence="2 3">HB172049</strain>
    </source>
</reference>
<dbReference type="OrthoDB" id="980086at2"/>
<dbReference type="AlphaFoldDB" id="A0A501W778"/>
<dbReference type="EMBL" id="VFRQ01000002">
    <property type="protein sequence ID" value="TPE45429.1"/>
    <property type="molecule type" value="Genomic_DNA"/>
</dbReference>
<feature type="transmembrane region" description="Helical" evidence="1">
    <location>
        <begin position="6"/>
        <end position="22"/>
    </location>
</feature>
<feature type="transmembrane region" description="Helical" evidence="1">
    <location>
        <begin position="29"/>
        <end position="48"/>
    </location>
</feature>
<keyword evidence="3" id="KW-1185">Reference proteome</keyword>